<proteinExistence type="predicted"/>
<name>A0ABU9CIV9_9BURK</name>
<feature type="signal peptide" evidence="1">
    <location>
        <begin position="1"/>
        <end position="25"/>
    </location>
</feature>
<keyword evidence="1" id="KW-0732">Signal</keyword>
<dbReference type="PROSITE" id="PS51257">
    <property type="entry name" value="PROKAR_LIPOPROTEIN"/>
    <property type="match status" value="1"/>
</dbReference>
<comment type="caution">
    <text evidence="2">The sequence shown here is derived from an EMBL/GenBank/DDBJ whole genome shotgun (WGS) entry which is preliminary data.</text>
</comment>
<evidence type="ECO:0008006" key="4">
    <source>
        <dbReference type="Google" id="ProtNLM"/>
    </source>
</evidence>
<accession>A0ABU9CIV9</accession>
<sequence>MNALYRAPVWAACAVSLALGGCALQAPGYTPSIDHVETLKKRAVPVALGAFTVQTGATGATAIGLRGSPMSSSVGGDYAAYLAEALRQELMLAGKLDAKSRIVIGGLLLKNDIAAGGLATNSGEIEARFTVTQDGRERYNRVKRATQSWESSFVGAVAIPKAQQQYPLLVQQLLTELLADGDFLAALQ</sequence>
<dbReference type="EMBL" id="JBBUTH010000008">
    <property type="protein sequence ID" value="MEK8051775.1"/>
    <property type="molecule type" value="Genomic_DNA"/>
</dbReference>
<organism evidence="2 3">
    <name type="scientific">Pseudaquabacterium inlustre</name>
    <dbReference type="NCBI Taxonomy" id="2984192"/>
    <lineage>
        <taxon>Bacteria</taxon>
        <taxon>Pseudomonadati</taxon>
        <taxon>Pseudomonadota</taxon>
        <taxon>Betaproteobacteria</taxon>
        <taxon>Burkholderiales</taxon>
        <taxon>Sphaerotilaceae</taxon>
        <taxon>Pseudaquabacterium</taxon>
    </lineage>
</organism>
<dbReference type="Proteomes" id="UP001365405">
    <property type="component" value="Unassembled WGS sequence"/>
</dbReference>
<evidence type="ECO:0000256" key="1">
    <source>
        <dbReference type="SAM" id="SignalP"/>
    </source>
</evidence>
<protein>
    <recommendedName>
        <fullName evidence="4">Lipoprotein</fullName>
    </recommendedName>
</protein>
<reference evidence="2 3" key="1">
    <citation type="submission" date="2024-04" db="EMBL/GenBank/DDBJ databases">
        <title>Novel species of the genus Ideonella isolated from streams.</title>
        <authorList>
            <person name="Lu H."/>
        </authorList>
    </citation>
    <scope>NUCLEOTIDE SEQUENCE [LARGE SCALE GENOMIC DNA]</scope>
    <source>
        <strain evidence="2 3">DXS22W</strain>
    </source>
</reference>
<feature type="chain" id="PRO_5045609785" description="Lipoprotein" evidence="1">
    <location>
        <begin position="26"/>
        <end position="188"/>
    </location>
</feature>
<dbReference type="RefSeq" id="WP_341411473.1">
    <property type="nucleotide sequence ID" value="NZ_JBBUTH010000008.1"/>
</dbReference>
<gene>
    <name evidence="2" type="ORF">AACH10_16105</name>
</gene>
<evidence type="ECO:0000313" key="3">
    <source>
        <dbReference type="Proteomes" id="UP001365405"/>
    </source>
</evidence>
<evidence type="ECO:0000313" key="2">
    <source>
        <dbReference type="EMBL" id="MEK8051775.1"/>
    </source>
</evidence>
<keyword evidence="3" id="KW-1185">Reference proteome</keyword>